<organism evidence="9 10">
    <name type="scientific">Enterococcus saigonensis</name>
    <dbReference type="NCBI Taxonomy" id="1805431"/>
    <lineage>
        <taxon>Bacteria</taxon>
        <taxon>Bacillati</taxon>
        <taxon>Bacillota</taxon>
        <taxon>Bacilli</taxon>
        <taxon>Lactobacillales</taxon>
        <taxon>Enterococcaceae</taxon>
        <taxon>Enterococcus</taxon>
    </lineage>
</organism>
<evidence type="ECO:0000256" key="7">
    <source>
        <dbReference type="SAM" id="Phobius"/>
    </source>
</evidence>
<keyword evidence="5 7" id="KW-1133">Transmembrane helix</keyword>
<evidence type="ECO:0000256" key="1">
    <source>
        <dbReference type="ARBA" id="ARBA00004651"/>
    </source>
</evidence>
<comment type="similarity">
    <text evidence="2">Belongs to the MgtC/SapB family.</text>
</comment>
<dbReference type="KEGG" id="esg:EsVE80_10970"/>
<gene>
    <name evidence="9" type="ORF">EsVE80_10970</name>
</gene>
<dbReference type="Pfam" id="PF02308">
    <property type="entry name" value="MgtC"/>
    <property type="match status" value="1"/>
</dbReference>
<evidence type="ECO:0000256" key="6">
    <source>
        <dbReference type="ARBA" id="ARBA00023136"/>
    </source>
</evidence>
<feature type="domain" description="MgtC/SapB/SrpB/YhiD N-terminal" evidence="8">
    <location>
        <begin position="15"/>
        <end position="149"/>
    </location>
</feature>
<evidence type="ECO:0000256" key="5">
    <source>
        <dbReference type="ARBA" id="ARBA00022989"/>
    </source>
</evidence>
<keyword evidence="4 7" id="KW-0812">Transmembrane</keyword>
<dbReference type="InterPro" id="IPR003416">
    <property type="entry name" value="MgtC/SapB/SrpB/YhiD_fam"/>
</dbReference>
<proteinExistence type="inferred from homology"/>
<keyword evidence="3" id="KW-1003">Cell membrane</keyword>
<dbReference type="PRINTS" id="PR01837">
    <property type="entry name" value="MGTCSAPBPROT"/>
</dbReference>
<dbReference type="InterPro" id="IPR049177">
    <property type="entry name" value="MgtC_SapB_SrpB_YhiD_N"/>
</dbReference>
<dbReference type="EMBL" id="AP022822">
    <property type="protein sequence ID" value="BCA85574.1"/>
    <property type="molecule type" value="Genomic_DNA"/>
</dbReference>
<evidence type="ECO:0000259" key="8">
    <source>
        <dbReference type="Pfam" id="PF02308"/>
    </source>
</evidence>
<evidence type="ECO:0000313" key="9">
    <source>
        <dbReference type="EMBL" id="BCA85574.1"/>
    </source>
</evidence>
<evidence type="ECO:0000256" key="2">
    <source>
        <dbReference type="ARBA" id="ARBA00009298"/>
    </source>
</evidence>
<feature type="transmembrane region" description="Helical" evidence="7">
    <location>
        <begin position="83"/>
        <end position="101"/>
    </location>
</feature>
<dbReference type="Proteomes" id="UP000502998">
    <property type="component" value="Chromosome"/>
</dbReference>
<sequence length="236" mass="25862">MHEYDLTAFEIIGRLSLAIIMGGAIGFEREYKSRPAGMKTHILVCVGAAIIALIQDEVASQTVEFAQQMPKLANVMTADQTRLVAQVVSGIGFLGAGTIIMTKQTVKGLTTAASVWAVAAIGIALGMGFYLISLTGFCSIMMALALVAYLVPLPKVRRLQVEIEHGDETIAYIKEYLTQQKIIVDASELKITRESTKANRKYLIMFTLTVPKDIDEDCLVYELSDNPDILMIQIIE</sequence>
<comment type="subcellular location">
    <subcellularLocation>
        <location evidence="1">Cell membrane</location>
        <topology evidence="1">Multi-pass membrane protein</topology>
    </subcellularLocation>
</comment>
<dbReference type="PANTHER" id="PTHR33778">
    <property type="entry name" value="PROTEIN MGTC"/>
    <property type="match status" value="1"/>
</dbReference>
<dbReference type="RefSeq" id="WP_173102836.1">
    <property type="nucleotide sequence ID" value="NZ_AP022822.1"/>
</dbReference>
<dbReference type="PANTHER" id="PTHR33778:SF1">
    <property type="entry name" value="MAGNESIUM TRANSPORTER YHID-RELATED"/>
    <property type="match status" value="1"/>
</dbReference>
<dbReference type="AlphaFoldDB" id="A0A679IP21"/>
<accession>A0A679IP21</accession>
<keyword evidence="10" id="KW-1185">Reference proteome</keyword>
<reference evidence="9 10" key="1">
    <citation type="submission" date="2020-02" db="EMBL/GenBank/DDBJ databases">
        <title>Characterization of vanA genotype vancomycin-resistant Enterococcus saigonensis VE80.</title>
        <authorList>
            <person name="Harada T."/>
            <person name="Motooka D."/>
            <person name="Nakamura S."/>
            <person name="Yamamoto Y."/>
            <person name="Kawahara R."/>
            <person name="Kawatsu K."/>
        </authorList>
    </citation>
    <scope>NUCLEOTIDE SEQUENCE [LARGE SCALE GENOMIC DNA]</scope>
    <source>
        <strain evidence="9 10">VE80</strain>
    </source>
</reference>
<evidence type="ECO:0000313" key="10">
    <source>
        <dbReference type="Proteomes" id="UP000502998"/>
    </source>
</evidence>
<evidence type="ECO:0000256" key="4">
    <source>
        <dbReference type="ARBA" id="ARBA00022692"/>
    </source>
</evidence>
<feature type="transmembrane region" description="Helical" evidence="7">
    <location>
        <begin position="108"/>
        <end position="125"/>
    </location>
</feature>
<evidence type="ECO:0000256" key="3">
    <source>
        <dbReference type="ARBA" id="ARBA00022475"/>
    </source>
</evidence>
<protein>
    <submittedName>
        <fullName evidence="9">Magnesium transporter MgtC</fullName>
    </submittedName>
</protein>
<keyword evidence="6 7" id="KW-0472">Membrane</keyword>
<dbReference type="GO" id="GO:0005886">
    <property type="term" value="C:plasma membrane"/>
    <property type="evidence" value="ECO:0007669"/>
    <property type="project" value="UniProtKB-SubCell"/>
</dbReference>
<name>A0A679IP21_9ENTE</name>
<feature type="transmembrane region" description="Helical" evidence="7">
    <location>
        <begin position="6"/>
        <end position="27"/>
    </location>
</feature>